<evidence type="ECO:0000256" key="2">
    <source>
        <dbReference type="ARBA" id="ARBA00023186"/>
    </source>
</evidence>
<keyword evidence="5" id="KW-1185">Reference proteome</keyword>
<dbReference type="GO" id="GO:0051082">
    <property type="term" value="F:unfolded protein binding"/>
    <property type="evidence" value="ECO:0007669"/>
    <property type="project" value="TreeGrafter"/>
</dbReference>
<dbReference type="PRINTS" id="PR00297">
    <property type="entry name" value="CHAPERONIN10"/>
</dbReference>
<protein>
    <recommendedName>
        <fullName evidence="3">10 kDa chaperonin</fullName>
    </recommendedName>
</protein>
<keyword evidence="2 3" id="KW-0143">Chaperone</keyword>
<evidence type="ECO:0000313" key="4">
    <source>
        <dbReference type="EMBL" id="TPN88081.1"/>
    </source>
</evidence>
<sequence length="102" mass="11305">MDKFKIQPLRDWVLIKVDVAEEKSEEGIVISDTINGNQKFQKGIILAIGNGKKDKPMIVKVGNLVLFGKDSATEVSMEGIAMFIIKESNIFGIIRSVNLEVI</sequence>
<dbReference type="CDD" id="cd00320">
    <property type="entry name" value="cpn10"/>
    <property type="match status" value="1"/>
</dbReference>
<dbReference type="Gene3D" id="2.30.33.40">
    <property type="entry name" value="GroES chaperonin"/>
    <property type="match status" value="1"/>
</dbReference>
<dbReference type="OrthoDB" id="9806791at2"/>
<evidence type="ECO:0000256" key="1">
    <source>
        <dbReference type="ARBA" id="ARBA00006975"/>
    </source>
</evidence>
<dbReference type="SUPFAM" id="SSF50129">
    <property type="entry name" value="GroES-like"/>
    <property type="match status" value="1"/>
</dbReference>
<organism evidence="4 5">
    <name type="scientific">Aquimarina algicola</name>
    <dbReference type="NCBI Taxonomy" id="2589995"/>
    <lineage>
        <taxon>Bacteria</taxon>
        <taxon>Pseudomonadati</taxon>
        <taxon>Bacteroidota</taxon>
        <taxon>Flavobacteriia</taxon>
        <taxon>Flavobacteriales</taxon>
        <taxon>Flavobacteriaceae</taxon>
        <taxon>Aquimarina</taxon>
    </lineage>
</organism>
<evidence type="ECO:0000256" key="3">
    <source>
        <dbReference type="RuleBase" id="RU000535"/>
    </source>
</evidence>
<dbReference type="EMBL" id="VFWZ01000002">
    <property type="protein sequence ID" value="TPN88081.1"/>
    <property type="molecule type" value="Genomic_DNA"/>
</dbReference>
<comment type="function">
    <text evidence="3">Together with the chaperonin GroEL, plays an essential role in assisting protein folding. The GroEL-GroES system forms a nano-cage that allows encapsulation of the non-native substrate proteins and provides a physical environment optimized to promote and accelerate protein folding. GroES binds to the apical surface of the GroEL ring, thereby capping the opening of the GroEL channel.</text>
</comment>
<evidence type="ECO:0000313" key="5">
    <source>
        <dbReference type="Proteomes" id="UP000315540"/>
    </source>
</evidence>
<comment type="subunit">
    <text evidence="3">Heptamer of 7 subunits arranged in a ring.</text>
</comment>
<name>A0A504JMY6_9FLAO</name>
<dbReference type="PANTHER" id="PTHR10772">
    <property type="entry name" value="10 KDA HEAT SHOCK PROTEIN"/>
    <property type="match status" value="1"/>
</dbReference>
<dbReference type="GO" id="GO:0051087">
    <property type="term" value="F:protein-folding chaperone binding"/>
    <property type="evidence" value="ECO:0007669"/>
    <property type="project" value="TreeGrafter"/>
</dbReference>
<dbReference type="AlphaFoldDB" id="A0A504JMY6"/>
<gene>
    <name evidence="4" type="ORF">FHK87_07425</name>
</gene>
<accession>A0A504JMY6</accession>
<dbReference type="Pfam" id="PF00166">
    <property type="entry name" value="Cpn10"/>
    <property type="match status" value="1"/>
</dbReference>
<dbReference type="GO" id="GO:0005524">
    <property type="term" value="F:ATP binding"/>
    <property type="evidence" value="ECO:0007669"/>
    <property type="project" value="InterPro"/>
</dbReference>
<proteinExistence type="inferred from homology"/>
<dbReference type="InterPro" id="IPR011032">
    <property type="entry name" value="GroES-like_sf"/>
</dbReference>
<comment type="similarity">
    <text evidence="1 3">Belongs to the GroES chaperonin family.</text>
</comment>
<dbReference type="GO" id="GO:0044183">
    <property type="term" value="F:protein folding chaperone"/>
    <property type="evidence" value="ECO:0007669"/>
    <property type="project" value="InterPro"/>
</dbReference>
<dbReference type="SMART" id="SM00883">
    <property type="entry name" value="Cpn10"/>
    <property type="match status" value="1"/>
</dbReference>
<dbReference type="InterPro" id="IPR020818">
    <property type="entry name" value="Chaperonin_GroES"/>
</dbReference>
<dbReference type="Proteomes" id="UP000315540">
    <property type="component" value="Unassembled WGS sequence"/>
</dbReference>
<comment type="caution">
    <text evidence="4">The sequence shown here is derived from an EMBL/GenBank/DDBJ whole genome shotgun (WGS) entry which is preliminary data.</text>
</comment>
<dbReference type="PANTHER" id="PTHR10772:SF63">
    <property type="entry name" value="20 KDA CHAPERONIN, CHLOROPLASTIC"/>
    <property type="match status" value="1"/>
</dbReference>
<dbReference type="InterPro" id="IPR037124">
    <property type="entry name" value="Chaperonin_GroES_sf"/>
</dbReference>
<reference evidence="4 5" key="1">
    <citation type="submission" date="2019-06" db="EMBL/GenBank/DDBJ databases">
        <authorList>
            <person name="Meng X."/>
        </authorList>
    </citation>
    <scope>NUCLEOTIDE SEQUENCE [LARGE SCALE GENOMIC DNA]</scope>
    <source>
        <strain evidence="4 5">M625</strain>
    </source>
</reference>
<dbReference type="GO" id="GO:0046872">
    <property type="term" value="F:metal ion binding"/>
    <property type="evidence" value="ECO:0007669"/>
    <property type="project" value="TreeGrafter"/>
</dbReference>